<evidence type="ECO:0000256" key="2">
    <source>
        <dbReference type="PROSITE-ProRule" id="PRU00708"/>
    </source>
</evidence>
<dbReference type="OrthoDB" id="41145at2759"/>
<reference evidence="3" key="1">
    <citation type="journal article" date="2023" name="Plant J.">
        <title>The genome of the king protea, Protea cynaroides.</title>
        <authorList>
            <person name="Chang J."/>
            <person name="Duong T.A."/>
            <person name="Schoeman C."/>
            <person name="Ma X."/>
            <person name="Roodt D."/>
            <person name="Barker N."/>
            <person name="Li Z."/>
            <person name="Van de Peer Y."/>
            <person name="Mizrachi E."/>
        </authorList>
    </citation>
    <scope>NUCLEOTIDE SEQUENCE</scope>
    <source>
        <tissue evidence="3">Young leaves</tissue>
    </source>
</reference>
<evidence type="ECO:0000313" key="3">
    <source>
        <dbReference type="EMBL" id="KAJ4967348.1"/>
    </source>
</evidence>
<dbReference type="Pfam" id="PF13041">
    <property type="entry name" value="PPR_2"/>
    <property type="match status" value="2"/>
</dbReference>
<protein>
    <recommendedName>
        <fullName evidence="5">Pentatricopeptide repeat-containing protein</fullName>
    </recommendedName>
</protein>
<dbReference type="SUPFAM" id="SSF56112">
    <property type="entry name" value="Protein kinase-like (PK-like)"/>
    <property type="match status" value="1"/>
</dbReference>
<dbReference type="InterPro" id="IPR002885">
    <property type="entry name" value="PPR_rpt"/>
</dbReference>
<accession>A0A9Q0QPR5</accession>
<dbReference type="Gene3D" id="1.10.510.10">
    <property type="entry name" value="Transferase(Phosphotransferase) domain 1"/>
    <property type="match status" value="1"/>
</dbReference>
<evidence type="ECO:0000313" key="4">
    <source>
        <dbReference type="Proteomes" id="UP001141806"/>
    </source>
</evidence>
<sequence length="352" mass="39727">MVLSLVGCARRENFKKHQLYLEKGWTKGQAEAKDFIKEMGKRGTPPDAITFNILINGYCKEWKAKKAFDFHVEILSKGIHLPATTYTALIYVLSKQKRMEEADKLFKQIRGKGICPVVIMFNALIDNHYLNGNMEHTFMILKDMDLRNVAPEEVTYNMLMQGLCTEGKVEEARELLNEMKHRGIKPDHISPNTLISGHSRKGEMKDAFKVCDEMFEPKMVDFDLAKYALYGHLTGSSDVYSYGIVLQELLSGKKAFLNANGCQTFVADWAWSLVIRGRALDVIEDDMPQLVTKADGLVRMQNSLLILIGYMMGVQVLSNERIVMTNSISIAGDEGTNMAFGMKTTLRDCVVS</sequence>
<feature type="repeat" description="PPR" evidence="2">
    <location>
        <begin position="47"/>
        <end position="81"/>
    </location>
</feature>
<dbReference type="InterPro" id="IPR051222">
    <property type="entry name" value="PPR/CCM1_RNA-binding"/>
</dbReference>
<dbReference type="NCBIfam" id="TIGR00756">
    <property type="entry name" value="PPR"/>
    <property type="match status" value="4"/>
</dbReference>
<dbReference type="Pfam" id="PF01535">
    <property type="entry name" value="PPR"/>
    <property type="match status" value="2"/>
</dbReference>
<dbReference type="PROSITE" id="PS51375">
    <property type="entry name" value="PPR"/>
    <property type="match status" value="3"/>
</dbReference>
<evidence type="ECO:0008006" key="5">
    <source>
        <dbReference type="Google" id="ProtNLM"/>
    </source>
</evidence>
<dbReference type="Gene3D" id="1.25.40.10">
    <property type="entry name" value="Tetratricopeptide repeat domain"/>
    <property type="match status" value="2"/>
</dbReference>
<proteinExistence type="predicted"/>
<evidence type="ECO:0000256" key="1">
    <source>
        <dbReference type="ARBA" id="ARBA00022737"/>
    </source>
</evidence>
<keyword evidence="1" id="KW-0677">Repeat</keyword>
<dbReference type="PANTHER" id="PTHR47942">
    <property type="entry name" value="TETRATRICOPEPTIDE REPEAT (TPR)-LIKE SUPERFAMILY PROTEIN-RELATED"/>
    <property type="match status" value="1"/>
</dbReference>
<comment type="caution">
    <text evidence="3">The sequence shown here is derived from an EMBL/GenBank/DDBJ whole genome shotgun (WGS) entry which is preliminary data.</text>
</comment>
<organism evidence="3 4">
    <name type="scientific">Protea cynaroides</name>
    <dbReference type="NCBI Taxonomy" id="273540"/>
    <lineage>
        <taxon>Eukaryota</taxon>
        <taxon>Viridiplantae</taxon>
        <taxon>Streptophyta</taxon>
        <taxon>Embryophyta</taxon>
        <taxon>Tracheophyta</taxon>
        <taxon>Spermatophyta</taxon>
        <taxon>Magnoliopsida</taxon>
        <taxon>Proteales</taxon>
        <taxon>Proteaceae</taxon>
        <taxon>Protea</taxon>
    </lineage>
</organism>
<dbReference type="AlphaFoldDB" id="A0A9Q0QPR5"/>
<gene>
    <name evidence="3" type="ORF">NE237_019197</name>
</gene>
<dbReference type="InterPro" id="IPR011009">
    <property type="entry name" value="Kinase-like_dom_sf"/>
</dbReference>
<feature type="repeat" description="PPR" evidence="2">
    <location>
        <begin position="82"/>
        <end position="116"/>
    </location>
</feature>
<name>A0A9Q0QPR5_9MAGN</name>
<dbReference type="PANTHER" id="PTHR47942:SF16">
    <property type="entry name" value="PENTATRICOPEPTIDE REPEAT DOMAIN CONTAINING PROTEIN-RELATED"/>
    <property type="match status" value="1"/>
</dbReference>
<feature type="repeat" description="PPR" evidence="2">
    <location>
        <begin position="152"/>
        <end position="186"/>
    </location>
</feature>
<keyword evidence="4" id="KW-1185">Reference proteome</keyword>
<dbReference type="InterPro" id="IPR011990">
    <property type="entry name" value="TPR-like_helical_dom_sf"/>
</dbReference>
<dbReference type="Proteomes" id="UP001141806">
    <property type="component" value="Unassembled WGS sequence"/>
</dbReference>
<dbReference type="EMBL" id="JAMYWD010000007">
    <property type="protein sequence ID" value="KAJ4967348.1"/>
    <property type="molecule type" value="Genomic_DNA"/>
</dbReference>